<organism evidence="4">
    <name type="scientific">Microbotryum lychnidis-dioicae (strain p1A1 Lamole / MvSl-1064)</name>
    <name type="common">Anther smut fungus</name>
    <dbReference type="NCBI Taxonomy" id="683840"/>
    <lineage>
        <taxon>Eukaryota</taxon>
        <taxon>Fungi</taxon>
        <taxon>Dikarya</taxon>
        <taxon>Basidiomycota</taxon>
        <taxon>Pucciniomycotina</taxon>
        <taxon>Microbotryomycetes</taxon>
        <taxon>Microbotryales</taxon>
        <taxon>Microbotryaceae</taxon>
        <taxon>Microbotryum</taxon>
    </lineage>
</organism>
<sequence length="875" mass="93568">MEAVSPPLYSSTAASVAPPAVLLNVAPLPTHNDFLLGHLGYGQASLQGEVQVKYTSEHGHGQASRPSKLEVCFRGVERRYGLGEIELCEQRKTLWGWGAQGSSSSMEQGDDVPPPSTVFKFDVTQDLPHCIHLAQSSLEYTLTATLHSDDASVPPLVQCVPIHLARTSPPGPLSSELVSSAPAPASADGSRPSLSPHSVSRQNPIHFTVHFSRTVFRRSEPIQLVVKIPVPDFDAVTKGLRLRTVSAELVRRISLANDTDDDPPAVSGKQRDQAVSTAVKNGDIDSLEFIQHPSSSDALSDPSYESTMVLARSGKSARFSPTRPIVIRLLLHPSTMQFCESITQSTILHHMSFCVIVTVGLLNNRSQRDVTVSRDVHIVPDPPMTSTTLSEKQRQVEAEVESVPPGWTPTEGSIPSYHESAVGDLAVGTSSDFREGPSRVGSTHVFPTDLIGEEEYDGYEELSASLSTRAPPPTIDADVSPPSHDEDDSDSMQSTEEASPGFDATPLAPPDDFAGEFFRPVDPALQALRRPLDSDEEEEDPALMYASANSEDVVFLDLSGSAPPSNGTSTHSSAANSPVFRAVQDVSEQINAATLDDASPPPYVGDTSQNRSDLHARPPSFGTEVAVARGHSRSTGILEVTDGGGGGGVHRDAPGASASPSLRPPPPSYTSHQDVVLRLTEQDNWILPMASNEYYDVQDFLADGQKVSCRFESDVSNLGYLEGSTDQDIKAGTTLELPLWLALPIEGFASILLPSAYGIRTRNALAASANSVNLKNLGGGGGSFYAVGHKIGSIIEGDAIQKALDDSFRTRVKEVMDQSQHTSADSGGEGAAYKFCQGLDGWERQLFLLGEQSAKEMRAWFAVKGMTGSSGTSGR</sequence>
<dbReference type="GO" id="GO:1902975">
    <property type="term" value="P:mitotic DNA replication initiation"/>
    <property type="evidence" value="ECO:0007669"/>
    <property type="project" value="TreeGrafter"/>
</dbReference>
<keyword evidence="1" id="KW-0539">Nucleus</keyword>
<feature type="compositionally biased region" description="Low complexity" evidence="2">
    <location>
        <begin position="173"/>
        <end position="193"/>
    </location>
</feature>
<feature type="compositionally biased region" description="Acidic residues" evidence="2">
    <location>
        <begin position="451"/>
        <end position="460"/>
    </location>
</feature>
<dbReference type="Proteomes" id="UP000017200">
    <property type="component" value="Unassembled WGS sequence"/>
</dbReference>
<dbReference type="AlphaFoldDB" id="U5HBP0"/>
<dbReference type="EMBL" id="GL541694">
    <property type="protein sequence ID" value="KDE05045.1"/>
    <property type="molecule type" value="Genomic_DNA"/>
</dbReference>
<reference evidence="4 6" key="3">
    <citation type="journal article" date="2015" name="BMC Genomics">
        <title>Sex and parasites: genomic and transcriptomic analysis of Microbotryum lychnidis-dioicae, the biotrophic and plant-castrating anther smut fungus.</title>
        <authorList>
            <person name="Perlin M.H."/>
            <person name="Amselem J."/>
            <person name="Fontanillas E."/>
            <person name="Toh S.S."/>
            <person name="Chen Z."/>
            <person name="Goldberg J."/>
            <person name="Duplessis S."/>
            <person name="Henrissat B."/>
            <person name="Young S."/>
            <person name="Zeng Q."/>
            <person name="Aguileta G."/>
            <person name="Petit E."/>
            <person name="Badouin H."/>
            <person name="Andrews J."/>
            <person name="Razeeq D."/>
            <person name="Gabaldon T."/>
            <person name="Quesneville H."/>
            <person name="Giraud T."/>
            <person name="Hood M.E."/>
            <person name="Schultz D.J."/>
            <person name="Cuomo C.A."/>
        </authorList>
    </citation>
    <scope>NUCLEOTIDE SEQUENCE [LARGE SCALE GENOMIC DNA]</scope>
    <source>
        <strain evidence="4">P1A1 Lamole</strain>
        <strain evidence="6">p1A1 Lamole</strain>
    </source>
</reference>
<dbReference type="InterPro" id="IPR038437">
    <property type="entry name" value="GINS_Psf3_sf"/>
</dbReference>
<dbReference type="EnsemblFungi" id="MVLG_04588T0">
    <property type="protein sequence ID" value="MVLG_04588T0"/>
    <property type="gene ID" value="MVLG_04588"/>
</dbReference>
<dbReference type="Gene3D" id="1.20.58.2050">
    <property type="match status" value="1"/>
</dbReference>
<dbReference type="SUPFAM" id="SSF160059">
    <property type="entry name" value="PriA/YqbF domain"/>
    <property type="match status" value="1"/>
</dbReference>
<reference evidence="4" key="2">
    <citation type="submission" date="2010-11" db="EMBL/GenBank/DDBJ databases">
        <authorList>
            <consortium name="The Broad Institute Genome Sequencing Platform"/>
            <person name="Earl A."/>
            <person name="Ward D."/>
            <person name="Feldgarden M."/>
            <person name="Gevers D."/>
            <person name="Butler R."/>
            <person name="Young S.K."/>
            <person name="Zeng Q."/>
            <person name="Gargeya S."/>
            <person name="Fitzgerald M."/>
            <person name="Haas B."/>
            <person name="Abouelleil A."/>
            <person name="Alvarado L."/>
            <person name="Arachchi H.M."/>
            <person name="Berlin A."/>
            <person name="Brown A."/>
            <person name="Chapman S.B."/>
            <person name="Chen Z."/>
            <person name="Dunbar C."/>
            <person name="Freedman E."/>
            <person name="Gearin G."/>
            <person name="Gellesch M."/>
            <person name="Goldberg J."/>
            <person name="Griggs A."/>
            <person name="Gujja S."/>
            <person name="Heilman E."/>
            <person name="Heiman D."/>
            <person name="Howarth C."/>
            <person name="Larson L."/>
            <person name="Lui A."/>
            <person name="MacDonald P.J.P."/>
            <person name="Mehta T."/>
            <person name="Montmayeur A."/>
            <person name="Murphy C."/>
            <person name="Neiman D."/>
            <person name="Pearson M."/>
            <person name="Priest M."/>
            <person name="Roberts A."/>
            <person name="Saif S."/>
            <person name="Shea T."/>
            <person name="Shenoy N."/>
            <person name="Sisk P."/>
            <person name="Stolte C."/>
            <person name="Sykes S."/>
            <person name="White J."/>
            <person name="Yandava C."/>
            <person name="Wortman J."/>
            <person name="Nusbaum C."/>
            <person name="Birren B."/>
        </authorList>
    </citation>
    <scope>NUCLEOTIDE SEQUENCE</scope>
    <source>
        <strain evidence="4">P1A1 Lamole</strain>
    </source>
</reference>
<gene>
    <name evidence="4" type="ORF">MVLG_04588</name>
</gene>
<dbReference type="EMBL" id="AEIJ01000456">
    <property type="status" value="NOT_ANNOTATED_CDS"/>
    <property type="molecule type" value="Genomic_DNA"/>
</dbReference>
<keyword evidence="1" id="KW-0235">DNA replication</keyword>
<evidence type="ECO:0000259" key="3">
    <source>
        <dbReference type="Pfam" id="PF22466"/>
    </source>
</evidence>
<name>U5HBP0_USTV1</name>
<dbReference type="HOGENOM" id="CLU_328507_0_0_1"/>
<comment type="similarity">
    <text evidence="1">Belongs to the GINS3/PSF3 family.</text>
</comment>
<reference evidence="6" key="1">
    <citation type="submission" date="2010-11" db="EMBL/GenBank/DDBJ databases">
        <title>The genome sequence of Microbotryum violaceum strain p1A1 Lamole.</title>
        <authorList>
            <person name="Cuomo C."/>
            <person name="Perlin M."/>
            <person name="Young S.K."/>
            <person name="Zeng Q."/>
            <person name="Gargeya S."/>
            <person name="Alvarado L."/>
            <person name="Berlin A."/>
            <person name="Chapman S.B."/>
            <person name="Chen Z."/>
            <person name="Freedman E."/>
            <person name="Gellesch M."/>
            <person name="Goldberg J."/>
            <person name="Griggs A."/>
            <person name="Gujja S."/>
            <person name="Heilman E."/>
            <person name="Heiman D."/>
            <person name="Howarth C."/>
            <person name="Mehta T."/>
            <person name="Neiman D."/>
            <person name="Pearson M."/>
            <person name="Roberts A."/>
            <person name="Saif S."/>
            <person name="Shea T."/>
            <person name="Shenoy N."/>
            <person name="Sisk P."/>
            <person name="Stolte C."/>
            <person name="Sykes S."/>
            <person name="White J."/>
            <person name="Yandava C."/>
            <person name="Haas B."/>
            <person name="Nusbaum C."/>
            <person name="Birren B."/>
        </authorList>
    </citation>
    <scope>NUCLEOTIDE SEQUENCE [LARGE SCALE GENOMIC DNA]</scope>
    <source>
        <strain evidence="6">p1A1 Lamole</strain>
    </source>
</reference>
<dbReference type="CDD" id="cd21693">
    <property type="entry name" value="GINS_B_Psf3"/>
    <property type="match status" value="1"/>
</dbReference>
<dbReference type="OrthoDB" id="2536659at2759"/>
<evidence type="ECO:0000313" key="5">
    <source>
        <dbReference type="EnsemblFungi" id="MVLG_04588T0"/>
    </source>
</evidence>
<comment type="subunit">
    <text evidence="1">Component of the GINS complex.</text>
</comment>
<feature type="region of interest" description="Disordered" evidence="2">
    <location>
        <begin position="640"/>
        <end position="672"/>
    </location>
</feature>
<dbReference type="GO" id="GO:0000811">
    <property type="term" value="C:GINS complex"/>
    <property type="evidence" value="ECO:0007669"/>
    <property type="project" value="UniProtKB-UniRule"/>
</dbReference>
<accession>U5HBP0</accession>
<dbReference type="InParanoid" id="U5HBP0"/>
<dbReference type="InterPro" id="IPR055221">
    <property type="entry name" value="PSF3_N"/>
</dbReference>
<proteinExistence type="inferred from homology"/>
<dbReference type="SUPFAM" id="SSF158573">
    <property type="entry name" value="GINS helical bundle-like"/>
    <property type="match status" value="1"/>
</dbReference>
<feature type="region of interest" description="Disordered" evidence="2">
    <location>
        <begin position="593"/>
        <end position="619"/>
    </location>
</feature>
<dbReference type="Pfam" id="PF22466">
    <property type="entry name" value="PSF3_N"/>
    <property type="match status" value="1"/>
</dbReference>
<dbReference type="CDD" id="cd11713">
    <property type="entry name" value="GINS_A_psf3"/>
    <property type="match status" value="1"/>
</dbReference>
<comment type="function">
    <text evidence="1">The GINS complex plays an essential role in the initiation of DNA replication.</text>
</comment>
<evidence type="ECO:0000313" key="6">
    <source>
        <dbReference type="Proteomes" id="UP000017200"/>
    </source>
</evidence>
<dbReference type="PANTHER" id="PTHR22768">
    <property type="entry name" value="DNA REPLICATION COMPLEX GINS PROTEIN PSF3"/>
    <property type="match status" value="1"/>
</dbReference>
<feature type="domain" description="DNA replication complex GINS protein PSF3 N-terminal" evidence="3">
    <location>
        <begin position="695"/>
        <end position="742"/>
    </location>
</feature>
<dbReference type="STRING" id="683840.U5HBP0"/>
<evidence type="ECO:0000256" key="1">
    <source>
        <dbReference type="RuleBase" id="RU367161"/>
    </source>
</evidence>
<keyword evidence="6" id="KW-1185">Reference proteome</keyword>
<evidence type="ECO:0000313" key="4">
    <source>
        <dbReference type="EMBL" id="KDE05045.1"/>
    </source>
</evidence>
<comment type="subcellular location">
    <subcellularLocation>
        <location evidence="1">Nucleus</location>
    </subcellularLocation>
</comment>
<feature type="region of interest" description="Disordered" evidence="2">
    <location>
        <begin position="429"/>
        <end position="517"/>
    </location>
</feature>
<reference evidence="5" key="4">
    <citation type="submission" date="2015-06" db="UniProtKB">
        <authorList>
            <consortium name="EnsemblFungi"/>
        </authorList>
    </citation>
    <scope>IDENTIFICATION</scope>
</reference>
<dbReference type="InterPro" id="IPR010492">
    <property type="entry name" value="GINS_Psf3"/>
</dbReference>
<dbReference type="InterPro" id="IPR036224">
    <property type="entry name" value="GINS_bundle-like_dom_sf"/>
</dbReference>
<feature type="region of interest" description="Disordered" evidence="2">
    <location>
        <begin position="171"/>
        <end position="199"/>
    </location>
</feature>
<dbReference type="PANTHER" id="PTHR22768:SF0">
    <property type="entry name" value="DNA REPLICATION COMPLEX GINS PROTEIN PSF3"/>
    <property type="match status" value="1"/>
</dbReference>
<protein>
    <recommendedName>
        <fullName evidence="1">DNA replication complex GINS protein PSF3</fullName>
    </recommendedName>
</protein>
<evidence type="ECO:0000256" key="2">
    <source>
        <dbReference type="SAM" id="MobiDB-lite"/>
    </source>
</evidence>